<protein>
    <recommendedName>
        <fullName evidence="3">Altered inheritance of mitochondria protein 9, mitochondrial</fullName>
    </recommendedName>
    <alternativeName>
        <fullName evidence="6">Found in mitochondrial proteome protein 29</fullName>
    </alternativeName>
</protein>
<dbReference type="Proteomes" id="UP001174997">
    <property type="component" value="Unassembled WGS sequence"/>
</dbReference>
<name>A0AA39ZCM2_9PEZI</name>
<evidence type="ECO:0000256" key="2">
    <source>
        <dbReference type="ARBA" id="ARBA00005543"/>
    </source>
</evidence>
<dbReference type="InterPro" id="IPR002575">
    <property type="entry name" value="Aminoglycoside_PTrfase"/>
</dbReference>
<dbReference type="InterPro" id="IPR011009">
    <property type="entry name" value="Kinase-like_dom_sf"/>
</dbReference>
<sequence>MLFASRQGIPVPQVYFFDSSAKNDYGIEFTIQEFVQGEGLDTNQALIPEAVECWHRLWNSSNFTQSGSLYCHWNRQTFFVGPMVDHELFAPRLEKVGHELPQFGPFTSWKGYVEALFNAKWQRDWTKFYQGSQIISSLPDCPVTASTFLARFTGIQAMTRSASSLVFKPRMVHWDMHERNILVQPDGRQIAAVIDWDAVVIEPAGLCRSIGPACVLDYMSSWEQSGQDWNY</sequence>
<evidence type="ECO:0000259" key="7">
    <source>
        <dbReference type="Pfam" id="PF01636"/>
    </source>
</evidence>
<gene>
    <name evidence="8" type="ORF">QBC41DRAFT_357033</name>
</gene>
<comment type="similarity">
    <text evidence="2">Belongs to the AIM9 family.</text>
</comment>
<dbReference type="SUPFAM" id="SSF56112">
    <property type="entry name" value="Protein kinase-like (PK-like)"/>
    <property type="match status" value="1"/>
</dbReference>
<organism evidence="8 9">
    <name type="scientific">Cercophora samala</name>
    <dbReference type="NCBI Taxonomy" id="330535"/>
    <lineage>
        <taxon>Eukaryota</taxon>
        <taxon>Fungi</taxon>
        <taxon>Dikarya</taxon>
        <taxon>Ascomycota</taxon>
        <taxon>Pezizomycotina</taxon>
        <taxon>Sordariomycetes</taxon>
        <taxon>Sordariomycetidae</taxon>
        <taxon>Sordariales</taxon>
        <taxon>Lasiosphaeriaceae</taxon>
        <taxon>Cercophora</taxon>
    </lineage>
</organism>
<evidence type="ECO:0000313" key="9">
    <source>
        <dbReference type="Proteomes" id="UP001174997"/>
    </source>
</evidence>
<evidence type="ECO:0000256" key="6">
    <source>
        <dbReference type="ARBA" id="ARBA00031849"/>
    </source>
</evidence>
<dbReference type="PANTHER" id="PTHR36091">
    <property type="entry name" value="ALTERED INHERITANCE OF MITOCHONDRIA PROTEIN 9, MITOCHONDRIAL"/>
    <property type="match status" value="1"/>
</dbReference>
<dbReference type="Gene3D" id="3.90.1200.10">
    <property type="match status" value="1"/>
</dbReference>
<dbReference type="AlphaFoldDB" id="A0AA39ZCM2"/>
<dbReference type="Pfam" id="PF01636">
    <property type="entry name" value="APH"/>
    <property type="match status" value="1"/>
</dbReference>
<evidence type="ECO:0000256" key="3">
    <source>
        <dbReference type="ARBA" id="ARBA00016197"/>
    </source>
</evidence>
<accession>A0AA39ZCM2</accession>
<keyword evidence="5" id="KW-0496">Mitochondrion</keyword>
<dbReference type="EMBL" id="JAULSY010000064">
    <property type="protein sequence ID" value="KAK0667950.1"/>
    <property type="molecule type" value="Genomic_DNA"/>
</dbReference>
<comment type="subcellular location">
    <subcellularLocation>
        <location evidence="1">Mitochondrion</location>
    </subcellularLocation>
</comment>
<evidence type="ECO:0000256" key="5">
    <source>
        <dbReference type="ARBA" id="ARBA00023128"/>
    </source>
</evidence>
<evidence type="ECO:0000256" key="4">
    <source>
        <dbReference type="ARBA" id="ARBA00022946"/>
    </source>
</evidence>
<dbReference type="InterPro" id="IPR051035">
    <property type="entry name" value="Mito_inheritance_9"/>
</dbReference>
<dbReference type="GO" id="GO:0005739">
    <property type="term" value="C:mitochondrion"/>
    <property type="evidence" value="ECO:0007669"/>
    <property type="project" value="UniProtKB-SubCell"/>
</dbReference>
<reference evidence="8" key="1">
    <citation type="submission" date="2023-06" db="EMBL/GenBank/DDBJ databases">
        <title>Genome-scale phylogeny and comparative genomics of the fungal order Sordariales.</title>
        <authorList>
            <consortium name="Lawrence Berkeley National Laboratory"/>
            <person name="Hensen N."/>
            <person name="Bonometti L."/>
            <person name="Westerberg I."/>
            <person name="Brannstrom I.O."/>
            <person name="Guillou S."/>
            <person name="Cros-Aarteil S."/>
            <person name="Calhoun S."/>
            <person name="Haridas S."/>
            <person name="Kuo A."/>
            <person name="Mondo S."/>
            <person name="Pangilinan J."/>
            <person name="Riley R."/>
            <person name="Labutti K."/>
            <person name="Andreopoulos B."/>
            <person name="Lipzen A."/>
            <person name="Chen C."/>
            <person name="Yanf M."/>
            <person name="Daum C."/>
            <person name="Ng V."/>
            <person name="Clum A."/>
            <person name="Steindorff A."/>
            <person name="Ohm R."/>
            <person name="Martin F."/>
            <person name="Silar P."/>
            <person name="Natvig D."/>
            <person name="Lalanne C."/>
            <person name="Gautier V."/>
            <person name="Ament-Velasquez S.L."/>
            <person name="Kruys A."/>
            <person name="Hutchinson M.I."/>
            <person name="Powell A.J."/>
            <person name="Barry K."/>
            <person name="Miller A.N."/>
            <person name="Grigoriev I.V."/>
            <person name="Debuchy R."/>
            <person name="Gladieux P."/>
            <person name="Thoren M.H."/>
            <person name="Johannesson H."/>
        </authorList>
    </citation>
    <scope>NUCLEOTIDE SEQUENCE</scope>
    <source>
        <strain evidence="8">CBS 307.81</strain>
    </source>
</reference>
<keyword evidence="9" id="KW-1185">Reference proteome</keyword>
<comment type="caution">
    <text evidence="8">The sequence shown here is derived from an EMBL/GenBank/DDBJ whole genome shotgun (WGS) entry which is preliminary data.</text>
</comment>
<feature type="domain" description="Aminoglycoside phosphotransferase" evidence="7">
    <location>
        <begin position="3"/>
        <end position="203"/>
    </location>
</feature>
<dbReference type="PANTHER" id="PTHR36091:SF1">
    <property type="entry name" value="ALTERED INHERITANCE OF MITOCHONDRIA PROTEIN 9, MITOCHONDRIAL"/>
    <property type="match status" value="1"/>
</dbReference>
<evidence type="ECO:0000313" key="8">
    <source>
        <dbReference type="EMBL" id="KAK0667950.1"/>
    </source>
</evidence>
<evidence type="ECO:0000256" key="1">
    <source>
        <dbReference type="ARBA" id="ARBA00004173"/>
    </source>
</evidence>
<keyword evidence="4" id="KW-0809">Transit peptide</keyword>
<proteinExistence type="inferred from homology"/>